<evidence type="ECO:0000256" key="1">
    <source>
        <dbReference type="ARBA" id="ARBA00003944"/>
    </source>
</evidence>
<organism evidence="6 7">
    <name type="scientific">Sphingomonas kyeonggiensis</name>
    <dbReference type="NCBI Taxonomy" id="1268553"/>
    <lineage>
        <taxon>Bacteria</taxon>
        <taxon>Pseudomonadati</taxon>
        <taxon>Pseudomonadota</taxon>
        <taxon>Alphaproteobacteria</taxon>
        <taxon>Sphingomonadales</taxon>
        <taxon>Sphingomonadaceae</taxon>
        <taxon>Sphingomonas</taxon>
    </lineage>
</organism>
<feature type="compositionally biased region" description="Low complexity" evidence="4">
    <location>
        <begin position="154"/>
        <end position="163"/>
    </location>
</feature>
<feature type="region of interest" description="Disordered" evidence="4">
    <location>
        <begin position="98"/>
        <end position="117"/>
    </location>
</feature>
<keyword evidence="6" id="KW-0966">Cell projection</keyword>
<feature type="region of interest" description="Disordered" evidence="4">
    <location>
        <begin position="427"/>
        <end position="482"/>
    </location>
</feature>
<keyword evidence="7" id="KW-1185">Reference proteome</keyword>
<dbReference type="CDD" id="cd17470">
    <property type="entry name" value="T3SS_Flik_C"/>
    <property type="match status" value="1"/>
</dbReference>
<dbReference type="Gene3D" id="3.30.750.140">
    <property type="match status" value="1"/>
</dbReference>
<evidence type="ECO:0000313" key="6">
    <source>
        <dbReference type="EMBL" id="MBB4098865.1"/>
    </source>
</evidence>
<gene>
    <name evidence="6" type="ORF">GGR46_002429</name>
</gene>
<reference evidence="6 7" key="1">
    <citation type="submission" date="2020-08" db="EMBL/GenBank/DDBJ databases">
        <title>Genomic Encyclopedia of Type Strains, Phase IV (KMG-IV): sequencing the most valuable type-strain genomes for metagenomic binning, comparative biology and taxonomic classification.</title>
        <authorList>
            <person name="Goeker M."/>
        </authorList>
    </citation>
    <scope>NUCLEOTIDE SEQUENCE [LARGE SCALE GENOMIC DNA]</scope>
    <source>
        <strain evidence="6 7">DSM 101806</strain>
    </source>
</reference>
<dbReference type="GO" id="GO:0044780">
    <property type="term" value="P:bacterial-type flagellum assembly"/>
    <property type="evidence" value="ECO:0007669"/>
    <property type="project" value="InterPro"/>
</dbReference>
<keyword evidence="3" id="KW-1005">Bacterial flagellum biogenesis</keyword>
<evidence type="ECO:0000256" key="4">
    <source>
        <dbReference type="SAM" id="MobiDB-lite"/>
    </source>
</evidence>
<dbReference type="InterPro" id="IPR021136">
    <property type="entry name" value="Flagellar_hook_control-like_C"/>
</dbReference>
<keyword evidence="6" id="KW-0969">Cilium</keyword>
<evidence type="ECO:0000259" key="5">
    <source>
        <dbReference type="Pfam" id="PF02120"/>
    </source>
</evidence>
<feature type="region of interest" description="Disordered" evidence="4">
    <location>
        <begin position="234"/>
        <end position="274"/>
    </location>
</feature>
<dbReference type="Proteomes" id="UP000557392">
    <property type="component" value="Unassembled WGS sequence"/>
</dbReference>
<comment type="caution">
    <text evidence="6">The sequence shown here is derived from an EMBL/GenBank/DDBJ whole genome shotgun (WGS) entry which is preliminary data.</text>
</comment>
<dbReference type="Pfam" id="PF02120">
    <property type="entry name" value="Flg_hook"/>
    <property type="match status" value="1"/>
</dbReference>
<proteinExistence type="inferred from homology"/>
<evidence type="ECO:0000256" key="2">
    <source>
        <dbReference type="ARBA" id="ARBA00009149"/>
    </source>
</evidence>
<keyword evidence="6" id="KW-0282">Flagellum</keyword>
<comment type="function">
    <text evidence="1">Controls the length of the flagellar hook.</text>
</comment>
<accession>A0A7W6JST7</accession>
<dbReference type="InterPro" id="IPR001635">
    <property type="entry name" value="Flag_hook_Flik"/>
</dbReference>
<name>A0A7W6JST7_9SPHN</name>
<evidence type="ECO:0000313" key="7">
    <source>
        <dbReference type="Proteomes" id="UP000557392"/>
    </source>
</evidence>
<feature type="region of interest" description="Disordered" evidence="4">
    <location>
        <begin position="131"/>
        <end position="201"/>
    </location>
</feature>
<dbReference type="InterPro" id="IPR038610">
    <property type="entry name" value="FliK-like_C_sf"/>
</dbReference>
<feature type="compositionally biased region" description="Polar residues" evidence="4">
    <location>
        <begin position="239"/>
        <end position="253"/>
    </location>
</feature>
<protein>
    <submittedName>
        <fullName evidence="6">Flagellar hook-length control protein FliK</fullName>
    </submittedName>
</protein>
<dbReference type="AlphaFoldDB" id="A0A7W6JST7"/>
<evidence type="ECO:0000256" key="3">
    <source>
        <dbReference type="ARBA" id="ARBA00022795"/>
    </source>
</evidence>
<sequence length="482" mass="48194">MQINNIGLAGLLGAGGANPGTVGTGFAQTLGLMLGTPANPAGTPLATGTVPAMGATPPQAANDMLAPAASLSMAQLLTTAAPAATATATANAPATAMPAPAADALPEGPAAPNAQAPTDALPLVTEEPAATLPATPDKPVVEKPPVDAKPAKPGKPVAEAKPAIATPDVPAEPTGEVKAEAPTEGPKAPVKRGPRLAGDNAELPAADPAVIPADAPAADMVAVAVVQAPVRPEIAAKPQPSSGRQIGEVSTGTRKADARTASANAQGAEAATGNDKIDAATSAIAGKSGQKNDNAAGDERGQAPAFTLRQDATAGPTPTHHAAEAARTQTASAVPAAAESVIAARPGHLGQQMGVEIARKVEAGEDTLRVRLSPENLGKVEVTLSFDDSGKMHATVRAESAHALDLLRQDAPDLNRALDQAGIRADAQSFRFESRSEGGNGQAQSQQGQNHRGDQLAGNDEPETTQPAYREIRGDGQVDLLA</sequence>
<dbReference type="GO" id="GO:0009424">
    <property type="term" value="C:bacterial-type flagellum hook"/>
    <property type="evidence" value="ECO:0007669"/>
    <property type="project" value="InterPro"/>
</dbReference>
<dbReference type="PRINTS" id="PR01007">
    <property type="entry name" value="FLGHOOKFLIK"/>
</dbReference>
<comment type="similarity">
    <text evidence="2">Belongs to the FliK family.</text>
</comment>
<feature type="domain" description="Flagellar hook-length control protein-like C-terminal" evidence="5">
    <location>
        <begin position="358"/>
        <end position="435"/>
    </location>
</feature>
<dbReference type="RefSeq" id="WP_183997982.1">
    <property type="nucleotide sequence ID" value="NZ_JACIEH010000002.1"/>
</dbReference>
<feature type="compositionally biased region" description="Basic and acidic residues" evidence="4">
    <location>
        <begin position="139"/>
        <end position="150"/>
    </location>
</feature>
<dbReference type="EMBL" id="JACIEH010000002">
    <property type="protein sequence ID" value="MBB4098865.1"/>
    <property type="molecule type" value="Genomic_DNA"/>
</dbReference>